<comment type="caution">
    <text evidence="1">The sequence shown here is derived from an EMBL/GenBank/DDBJ whole genome shotgun (WGS) entry which is preliminary data.</text>
</comment>
<evidence type="ECO:0000313" key="2">
    <source>
        <dbReference type="Proteomes" id="UP001501822"/>
    </source>
</evidence>
<proteinExistence type="predicted"/>
<reference evidence="1 2" key="1">
    <citation type="journal article" date="2019" name="Int. J. Syst. Evol. Microbiol.">
        <title>The Global Catalogue of Microorganisms (GCM) 10K type strain sequencing project: providing services to taxonomists for standard genome sequencing and annotation.</title>
        <authorList>
            <consortium name="The Broad Institute Genomics Platform"/>
            <consortium name="The Broad Institute Genome Sequencing Center for Infectious Disease"/>
            <person name="Wu L."/>
            <person name="Ma J."/>
        </authorList>
    </citation>
    <scope>NUCLEOTIDE SEQUENCE [LARGE SCALE GENOMIC DNA]</scope>
    <source>
        <strain evidence="1 2">JCM 3146</strain>
    </source>
</reference>
<accession>A0ABN0W3L7</accession>
<organism evidence="1 2">
    <name type="scientific">Actinoallomurus spadix</name>
    <dbReference type="NCBI Taxonomy" id="79912"/>
    <lineage>
        <taxon>Bacteria</taxon>
        <taxon>Bacillati</taxon>
        <taxon>Actinomycetota</taxon>
        <taxon>Actinomycetes</taxon>
        <taxon>Streptosporangiales</taxon>
        <taxon>Thermomonosporaceae</taxon>
        <taxon>Actinoallomurus</taxon>
    </lineage>
</organism>
<gene>
    <name evidence="1" type="ORF">GCM10010151_12540</name>
</gene>
<name>A0ABN0W3L7_9ACTN</name>
<dbReference type="EMBL" id="BAAABM010000007">
    <property type="protein sequence ID" value="GAA0324182.1"/>
    <property type="molecule type" value="Genomic_DNA"/>
</dbReference>
<sequence length="41" mass="4276">MVSTFQQAFVRHFAEGPDATPVPDATVTALSATLLRALGMG</sequence>
<keyword evidence="2" id="KW-1185">Reference proteome</keyword>
<protein>
    <submittedName>
        <fullName evidence="1">Uncharacterized protein</fullName>
    </submittedName>
</protein>
<dbReference type="RefSeq" id="WP_289848197.1">
    <property type="nucleotide sequence ID" value="NZ_BAAABM010000007.1"/>
</dbReference>
<dbReference type="Proteomes" id="UP001501822">
    <property type="component" value="Unassembled WGS sequence"/>
</dbReference>
<evidence type="ECO:0000313" key="1">
    <source>
        <dbReference type="EMBL" id="GAA0324182.1"/>
    </source>
</evidence>